<dbReference type="InterPro" id="IPR038140">
    <property type="entry name" value="DotD_sf"/>
</dbReference>
<comment type="caution">
    <text evidence="2">The sequence shown here is derived from an EMBL/GenBank/DDBJ whole genome shotgun (WGS) entry which is preliminary data.</text>
</comment>
<sequence>MKRSRARILLYVCVAALHGCDSAPVWPAPPLQQQAHHIALRLERTGHPRFPLARPDAALPPELERPMSWHWRGTYADAVALLAGAAGYTPVIPPAPGLAPEIAVDLNHVTLHDLIDEVAAAGADYALLQTDIAQHELRVAWRRRILR</sequence>
<dbReference type="EMBL" id="JABEQJ010000022">
    <property type="protein sequence ID" value="MBB2161582.1"/>
    <property type="molecule type" value="Genomic_DNA"/>
</dbReference>
<organism evidence="2 3">
    <name type="scientific">Gluconacetobacter sacchari</name>
    <dbReference type="NCBI Taxonomy" id="92759"/>
    <lineage>
        <taxon>Bacteria</taxon>
        <taxon>Pseudomonadati</taxon>
        <taxon>Pseudomonadota</taxon>
        <taxon>Alphaproteobacteria</taxon>
        <taxon>Acetobacterales</taxon>
        <taxon>Acetobacteraceae</taxon>
        <taxon>Gluconacetobacter</taxon>
    </lineage>
</organism>
<protein>
    <submittedName>
        <fullName evidence="2">DotD/TraH family lipoprotein</fullName>
    </submittedName>
</protein>
<feature type="chain" id="PRO_5031461583" evidence="1">
    <location>
        <begin position="28"/>
        <end position="147"/>
    </location>
</feature>
<keyword evidence="2" id="KW-0449">Lipoprotein</keyword>
<name>A0A7W4IF40_9PROT</name>
<evidence type="ECO:0000313" key="3">
    <source>
        <dbReference type="Proteomes" id="UP000589085"/>
    </source>
</evidence>
<dbReference type="Gene3D" id="3.55.50.60">
    <property type="entry name" value="DotD protein"/>
    <property type="match status" value="1"/>
</dbReference>
<keyword evidence="1" id="KW-0732">Signal</keyword>
<feature type="signal peptide" evidence="1">
    <location>
        <begin position="1"/>
        <end position="27"/>
    </location>
</feature>
<reference evidence="2 3" key="1">
    <citation type="submission" date="2020-04" db="EMBL/GenBank/DDBJ databases">
        <title>Description of novel Gluconacetobacter.</title>
        <authorList>
            <person name="Sombolestani A."/>
        </authorList>
    </citation>
    <scope>NUCLEOTIDE SEQUENCE [LARGE SCALE GENOMIC DNA]</scope>
    <source>
        <strain evidence="2 3">LMG 19747</strain>
    </source>
</reference>
<dbReference type="AlphaFoldDB" id="A0A7W4IF40"/>
<evidence type="ECO:0000313" key="2">
    <source>
        <dbReference type="EMBL" id="MBB2161582.1"/>
    </source>
</evidence>
<dbReference type="RefSeq" id="WP_182998413.1">
    <property type="nucleotide sequence ID" value="NZ_JABEQJ010000022.1"/>
</dbReference>
<gene>
    <name evidence="2" type="ORF">HLH48_15620</name>
</gene>
<dbReference type="InterPro" id="IPR031817">
    <property type="entry name" value="DotD"/>
</dbReference>
<accession>A0A7W4IF40</accession>
<proteinExistence type="predicted"/>
<dbReference type="Pfam" id="PF16816">
    <property type="entry name" value="DotD"/>
    <property type="match status" value="1"/>
</dbReference>
<dbReference type="Proteomes" id="UP000589085">
    <property type="component" value="Unassembled WGS sequence"/>
</dbReference>
<evidence type="ECO:0000256" key="1">
    <source>
        <dbReference type="SAM" id="SignalP"/>
    </source>
</evidence>